<dbReference type="InterPro" id="IPR000485">
    <property type="entry name" value="AsnC-type_HTH_dom"/>
</dbReference>
<evidence type="ECO:0000313" key="6">
    <source>
        <dbReference type="Proteomes" id="UP000670947"/>
    </source>
</evidence>
<dbReference type="InterPro" id="IPR019887">
    <property type="entry name" value="Tscrpt_reg_AsnC/Lrp_C"/>
</dbReference>
<organism evidence="5 6">
    <name type="scientific">Paenibacillus artemisiicola</name>
    <dbReference type="NCBI Taxonomy" id="1172618"/>
    <lineage>
        <taxon>Bacteria</taxon>
        <taxon>Bacillati</taxon>
        <taxon>Bacillota</taxon>
        <taxon>Bacilli</taxon>
        <taxon>Bacillales</taxon>
        <taxon>Paenibacillaceae</taxon>
        <taxon>Paenibacillus</taxon>
    </lineage>
</organism>
<sequence length="144" mass="15868">MTHRTFDDTDRRIVACLLEDAARSNKDIGAAVHLTGQAVGARIRRLRELGVIEGYTLRWNPDKLGLAVQAFITMFLPSNSAHAALIAFAREREEIAEMHRVSGEGCYWLRVRVNGGAELNALLGELLAFGNYKVSLSIETVKSG</sequence>
<protein>
    <submittedName>
        <fullName evidence="5">Lrp/AsnC family transcriptional regulator</fullName>
    </submittedName>
</protein>
<dbReference type="RefSeq" id="WP_208851117.1">
    <property type="nucleotide sequence ID" value="NZ_JAGGDJ010000063.1"/>
</dbReference>
<keyword evidence="1" id="KW-0805">Transcription regulation</keyword>
<dbReference type="Gene3D" id="1.10.10.10">
    <property type="entry name" value="Winged helix-like DNA-binding domain superfamily/Winged helix DNA-binding domain"/>
    <property type="match status" value="1"/>
</dbReference>
<evidence type="ECO:0000256" key="1">
    <source>
        <dbReference type="ARBA" id="ARBA00023015"/>
    </source>
</evidence>
<dbReference type="SUPFAM" id="SSF46785">
    <property type="entry name" value="Winged helix' DNA-binding domain"/>
    <property type="match status" value="1"/>
</dbReference>
<feature type="domain" description="HTH asnC-type" evidence="4">
    <location>
        <begin position="6"/>
        <end position="67"/>
    </location>
</feature>
<keyword evidence="2" id="KW-0238">DNA-binding</keyword>
<dbReference type="InterPro" id="IPR011008">
    <property type="entry name" value="Dimeric_a/b-barrel"/>
</dbReference>
<dbReference type="PROSITE" id="PS50956">
    <property type="entry name" value="HTH_ASNC_2"/>
    <property type="match status" value="1"/>
</dbReference>
<dbReference type="SUPFAM" id="SSF54909">
    <property type="entry name" value="Dimeric alpha+beta barrel"/>
    <property type="match status" value="1"/>
</dbReference>
<reference evidence="5 6" key="1">
    <citation type="submission" date="2021-03" db="EMBL/GenBank/DDBJ databases">
        <title>Paenibacillus artemisicola MWE-103 whole genome sequence.</title>
        <authorList>
            <person name="Ham Y.J."/>
        </authorList>
    </citation>
    <scope>NUCLEOTIDE SEQUENCE [LARGE SCALE GENOMIC DNA]</scope>
    <source>
        <strain evidence="5 6">MWE-103</strain>
    </source>
</reference>
<comment type="caution">
    <text evidence="5">The sequence shown here is derived from an EMBL/GenBank/DDBJ whole genome shotgun (WGS) entry which is preliminary data.</text>
</comment>
<evidence type="ECO:0000256" key="3">
    <source>
        <dbReference type="ARBA" id="ARBA00023163"/>
    </source>
</evidence>
<keyword evidence="6" id="KW-1185">Reference proteome</keyword>
<gene>
    <name evidence="5" type="ORF">I8J29_30760</name>
</gene>
<dbReference type="InterPro" id="IPR036390">
    <property type="entry name" value="WH_DNA-bd_sf"/>
</dbReference>
<dbReference type="SMART" id="SM00344">
    <property type="entry name" value="HTH_ASNC"/>
    <property type="match status" value="1"/>
</dbReference>
<evidence type="ECO:0000256" key="2">
    <source>
        <dbReference type="ARBA" id="ARBA00023125"/>
    </source>
</evidence>
<dbReference type="Proteomes" id="UP000670947">
    <property type="component" value="Unassembled WGS sequence"/>
</dbReference>
<dbReference type="Gene3D" id="3.30.70.920">
    <property type="match status" value="1"/>
</dbReference>
<dbReference type="PANTHER" id="PTHR30154:SF55">
    <property type="entry name" value="HTH-TYPE TRANSCRIPTIONAL REGULATOR LRPB"/>
    <property type="match status" value="1"/>
</dbReference>
<dbReference type="Pfam" id="PF01037">
    <property type="entry name" value="AsnC_trans_reg"/>
    <property type="match status" value="1"/>
</dbReference>
<accession>A0ABS3WJQ5</accession>
<proteinExistence type="predicted"/>
<keyword evidence="3" id="KW-0804">Transcription</keyword>
<dbReference type="InterPro" id="IPR036388">
    <property type="entry name" value="WH-like_DNA-bd_sf"/>
</dbReference>
<evidence type="ECO:0000313" key="5">
    <source>
        <dbReference type="EMBL" id="MBO7748566.1"/>
    </source>
</evidence>
<evidence type="ECO:0000259" key="4">
    <source>
        <dbReference type="PROSITE" id="PS50956"/>
    </source>
</evidence>
<name>A0ABS3WJQ5_9BACL</name>
<dbReference type="EMBL" id="JAGGDJ010000063">
    <property type="protein sequence ID" value="MBO7748566.1"/>
    <property type="molecule type" value="Genomic_DNA"/>
</dbReference>
<dbReference type="Pfam" id="PF13404">
    <property type="entry name" value="HTH_AsnC-type"/>
    <property type="match status" value="1"/>
</dbReference>
<dbReference type="InterPro" id="IPR019888">
    <property type="entry name" value="Tscrpt_reg_AsnC-like"/>
</dbReference>
<dbReference type="PANTHER" id="PTHR30154">
    <property type="entry name" value="LEUCINE-RESPONSIVE REGULATORY PROTEIN"/>
    <property type="match status" value="1"/>
</dbReference>